<evidence type="ECO:0000256" key="3">
    <source>
        <dbReference type="ARBA" id="ARBA00023319"/>
    </source>
</evidence>
<dbReference type="AlphaFoldDB" id="A0A8C3HIQ7"/>
<dbReference type="PANTHER" id="PTHR11738:SF186">
    <property type="entry name" value="OSTEOCLAST-ASSOCIATED IMMUNOGLOBULIN-LIKE RECEPTOR"/>
    <property type="match status" value="1"/>
</dbReference>
<feature type="domain" description="Immunoglobulin" evidence="5">
    <location>
        <begin position="36"/>
        <end position="118"/>
    </location>
</feature>
<dbReference type="InterPro" id="IPR003599">
    <property type="entry name" value="Ig_sub"/>
</dbReference>
<dbReference type="Proteomes" id="UP000694380">
    <property type="component" value="Unplaced"/>
</dbReference>
<keyword evidence="7" id="KW-1185">Reference proteome</keyword>
<dbReference type="GeneTree" id="ENSGT01150000286974"/>
<feature type="domain" description="Immunoglobulin" evidence="5">
    <location>
        <begin position="196"/>
        <end position="282"/>
    </location>
</feature>
<dbReference type="PANTHER" id="PTHR11738">
    <property type="entry name" value="MHC CLASS I NK CELL RECEPTOR"/>
    <property type="match status" value="1"/>
</dbReference>
<dbReference type="Gene3D" id="2.60.40.10">
    <property type="entry name" value="Immunoglobulins"/>
    <property type="match status" value="3"/>
</dbReference>
<dbReference type="Ensembl" id="ENSCPBT00000022211.1">
    <property type="protein sequence ID" value="ENSCPBP00000018830.1"/>
    <property type="gene ID" value="ENSCPBG00000013673.1"/>
</dbReference>
<dbReference type="SMART" id="SM00409">
    <property type="entry name" value="IG"/>
    <property type="match status" value="2"/>
</dbReference>
<accession>A0A8C3HIQ7</accession>
<dbReference type="SUPFAM" id="SSF48726">
    <property type="entry name" value="Immunoglobulin"/>
    <property type="match status" value="3"/>
</dbReference>
<reference evidence="6" key="1">
    <citation type="submission" date="2025-08" db="UniProtKB">
        <authorList>
            <consortium name="Ensembl"/>
        </authorList>
    </citation>
    <scope>IDENTIFICATION</scope>
</reference>
<name>A0A8C3HIQ7_CHRPI</name>
<keyword evidence="2" id="KW-1015">Disulfide bond</keyword>
<evidence type="ECO:0000256" key="4">
    <source>
        <dbReference type="SAM" id="MobiDB-lite"/>
    </source>
</evidence>
<proteinExistence type="predicted"/>
<evidence type="ECO:0000259" key="5">
    <source>
        <dbReference type="SMART" id="SM00409"/>
    </source>
</evidence>
<dbReference type="InterPro" id="IPR050412">
    <property type="entry name" value="Ig-like_Receptors_ImmuneReg"/>
</dbReference>
<reference evidence="6" key="2">
    <citation type="submission" date="2025-09" db="UniProtKB">
        <authorList>
            <consortium name="Ensembl"/>
        </authorList>
    </citation>
    <scope>IDENTIFICATION</scope>
</reference>
<evidence type="ECO:0000313" key="6">
    <source>
        <dbReference type="Ensembl" id="ENSCPBP00000018830.1"/>
    </source>
</evidence>
<dbReference type="InterPro" id="IPR013783">
    <property type="entry name" value="Ig-like_fold"/>
</dbReference>
<keyword evidence="3" id="KW-0393">Immunoglobulin domain</keyword>
<sequence length="366" mass="39145">SSSILVGPADCAGVCLMACLLLTAKTYQPKPFISLNPKQEVTLGGFVTIWCQGRHHNMKFLLYNRRHFPPVDSDGSEAVFSISNVSREQSGSYSCYYHSRSEPFAVSYPSDPVELVVRGERNGLIAHPGQTGGVSLGRWVTIQCWGQHQGMQFVLNKEGRHFPPVDSDRFGALFSFSIMCQEDGGSYSCSYHSRSEPFTVSYPSDPVELVVRGEGPGLASLFPAPPPARPSRGLGANETLRAEFPITSARREHGGSYTCRYSNRTVRAAYSEPSDPVQIIVAGEGPSLAPRLPAPHPARSMGGFTPMGHSEPGSALSPGPSRGDAQLGSGDRVTGGVPAGGSSLLHCTWSNTALVTAVSGRLPVEH</sequence>
<evidence type="ECO:0000313" key="7">
    <source>
        <dbReference type="Proteomes" id="UP000694380"/>
    </source>
</evidence>
<dbReference type="FunFam" id="2.60.40.10:FF:000049">
    <property type="entry name" value="Leukocyte immunoglobulin-like receptor subfamily B member 1"/>
    <property type="match status" value="2"/>
</dbReference>
<keyword evidence="1" id="KW-0732">Signal</keyword>
<protein>
    <recommendedName>
        <fullName evidence="5">Immunoglobulin domain-containing protein</fullName>
    </recommendedName>
</protein>
<dbReference type="Pfam" id="PF13895">
    <property type="entry name" value="Ig_2"/>
    <property type="match status" value="1"/>
</dbReference>
<dbReference type="GO" id="GO:0002764">
    <property type="term" value="P:immune response-regulating signaling pathway"/>
    <property type="evidence" value="ECO:0007669"/>
    <property type="project" value="TreeGrafter"/>
</dbReference>
<evidence type="ECO:0000256" key="2">
    <source>
        <dbReference type="ARBA" id="ARBA00023157"/>
    </source>
</evidence>
<organism evidence="6 7">
    <name type="scientific">Chrysemys picta bellii</name>
    <name type="common">Western painted turtle</name>
    <name type="synonym">Emys bellii</name>
    <dbReference type="NCBI Taxonomy" id="8478"/>
    <lineage>
        <taxon>Eukaryota</taxon>
        <taxon>Metazoa</taxon>
        <taxon>Chordata</taxon>
        <taxon>Craniata</taxon>
        <taxon>Vertebrata</taxon>
        <taxon>Euteleostomi</taxon>
        <taxon>Archelosauria</taxon>
        <taxon>Testudinata</taxon>
        <taxon>Testudines</taxon>
        <taxon>Cryptodira</taxon>
        <taxon>Durocryptodira</taxon>
        <taxon>Testudinoidea</taxon>
        <taxon>Emydidae</taxon>
        <taxon>Chrysemys</taxon>
    </lineage>
</organism>
<evidence type="ECO:0000256" key="1">
    <source>
        <dbReference type="ARBA" id="ARBA00022729"/>
    </source>
</evidence>
<feature type="region of interest" description="Disordered" evidence="4">
    <location>
        <begin position="288"/>
        <end position="337"/>
    </location>
</feature>
<dbReference type="InterPro" id="IPR036179">
    <property type="entry name" value="Ig-like_dom_sf"/>
</dbReference>